<evidence type="ECO:0000256" key="7">
    <source>
        <dbReference type="PIRSR" id="PIRSR602481-1"/>
    </source>
</evidence>
<dbReference type="STRING" id="1121391.SAMN02745206_03000"/>
<keyword evidence="4" id="KW-0805">Transcription regulation</keyword>
<organism evidence="9 10">
    <name type="scientific">Desulfacinum infernum DSM 9756</name>
    <dbReference type="NCBI Taxonomy" id="1121391"/>
    <lineage>
        <taxon>Bacteria</taxon>
        <taxon>Pseudomonadati</taxon>
        <taxon>Thermodesulfobacteriota</taxon>
        <taxon>Syntrophobacteria</taxon>
        <taxon>Syntrophobacterales</taxon>
        <taxon>Syntrophobacteraceae</taxon>
        <taxon>Desulfacinum</taxon>
    </lineage>
</organism>
<keyword evidence="6" id="KW-0804">Transcription</keyword>
<comment type="similarity">
    <text evidence="1">Belongs to the Fur family.</text>
</comment>
<keyword evidence="5" id="KW-0238">DNA-binding</keyword>
<evidence type="ECO:0000256" key="3">
    <source>
        <dbReference type="ARBA" id="ARBA00022833"/>
    </source>
</evidence>
<protein>
    <submittedName>
        <fullName evidence="9">Fur family transcriptional regulator, peroxide stress response regulator</fullName>
    </submittedName>
</protein>
<dbReference type="GO" id="GO:0045892">
    <property type="term" value="P:negative regulation of DNA-templated transcription"/>
    <property type="evidence" value="ECO:0007669"/>
    <property type="project" value="TreeGrafter"/>
</dbReference>
<keyword evidence="8" id="KW-0408">Iron</keyword>
<keyword evidence="7" id="KW-0479">Metal-binding</keyword>
<feature type="binding site" evidence="7">
    <location>
        <position position="100"/>
    </location>
    <ligand>
        <name>Zn(2+)</name>
        <dbReference type="ChEBI" id="CHEBI:29105"/>
    </ligand>
</feature>
<dbReference type="GO" id="GO:0003700">
    <property type="term" value="F:DNA-binding transcription factor activity"/>
    <property type="evidence" value="ECO:0007669"/>
    <property type="project" value="InterPro"/>
</dbReference>
<feature type="binding site" evidence="7">
    <location>
        <position position="143"/>
    </location>
    <ligand>
        <name>Zn(2+)</name>
        <dbReference type="ChEBI" id="CHEBI:29105"/>
    </ligand>
</feature>
<dbReference type="Gene3D" id="3.30.1490.190">
    <property type="match status" value="1"/>
</dbReference>
<dbReference type="RefSeq" id="WP_245795210.1">
    <property type="nucleotide sequence ID" value="NZ_FQVB01000033.1"/>
</dbReference>
<comment type="cofactor">
    <cofactor evidence="7">
        <name>Zn(2+)</name>
        <dbReference type="ChEBI" id="CHEBI:29105"/>
    </cofactor>
    <text evidence="7">Binds 1 zinc ion per subunit.</text>
</comment>
<dbReference type="Proteomes" id="UP000184076">
    <property type="component" value="Unassembled WGS sequence"/>
</dbReference>
<feature type="binding site" evidence="7">
    <location>
        <position position="103"/>
    </location>
    <ligand>
        <name>Zn(2+)</name>
        <dbReference type="ChEBI" id="CHEBI:29105"/>
    </ligand>
</feature>
<keyword evidence="3 7" id="KW-0862">Zinc</keyword>
<name>A0A1M5FWQ1_9BACT</name>
<proteinExistence type="inferred from homology"/>
<feature type="binding site" evidence="8">
    <location>
        <position position="132"/>
    </location>
    <ligand>
        <name>Fe cation</name>
        <dbReference type="ChEBI" id="CHEBI:24875"/>
    </ligand>
</feature>
<dbReference type="PANTHER" id="PTHR33202:SF7">
    <property type="entry name" value="FERRIC UPTAKE REGULATION PROTEIN"/>
    <property type="match status" value="1"/>
</dbReference>
<dbReference type="SUPFAM" id="SSF46785">
    <property type="entry name" value="Winged helix' DNA-binding domain"/>
    <property type="match status" value="1"/>
</dbReference>
<dbReference type="Pfam" id="PF01475">
    <property type="entry name" value="FUR"/>
    <property type="match status" value="1"/>
</dbReference>
<evidence type="ECO:0000256" key="5">
    <source>
        <dbReference type="ARBA" id="ARBA00023125"/>
    </source>
</evidence>
<dbReference type="InterPro" id="IPR036390">
    <property type="entry name" value="WH_DNA-bd_sf"/>
</dbReference>
<evidence type="ECO:0000256" key="4">
    <source>
        <dbReference type="ARBA" id="ARBA00023015"/>
    </source>
</evidence>
<dbReference type="PANTHER" id="PTHR33202">
    <property type="entry name" value="ZINC UPTAKE REGULATION PROTEIN"/>
    <property type="match status" value="1"/>
</dbReference>
<evidence type="ECO:0000313" key="9">
    <source>
        <dbReference type="EMBL" id="SHF95928.1"/>
    </source>
</evidence>
<feature type="binding site" evidence="7">
    <location>
        <position position="140"/>
    </location>
    <ligand>
        <name>Zn(2+)</name>
        <dbReference type="ChEBI" id="CHEBI:29105"/>
    </ligand>
</feature>
<dbReference type="InterPro" id="IPR036388">
    <property type="entry name" value="WH-like_DNA-bd_sf"/>
</dbReference>
<dbReference type="InterPro" id="IPR043135">
    <property type="entry name" value="Fur_C"/>
</dbReference>
<dbReference type="AlphaFoldDB" id="A0A1M5FWQ1"/>
<evidence type="ECO:0000256" key="1">
    <source>
        <dbReference type="ARBA" id="ARBA00007957"/>
    </source>
</evidence>
<dbReference type="CDD" id="cd07153">
    <property type="entry name" value="Fur_like"/>
    <property type="match status" value="1"/>
</dbReference>
<sequence length="152" mass="17648">MDRHAQERLQQMLEKLKRRRFRITPQRLAVLEILVESDFHPSVETIFAQVRKRFPTTSLATVYKTVGLLKEMHEVLELGFHDAGNRYDARKPFPHPHVICTSCGRIRDPELSGLQELAEEMGRKTGFTIVTHRLDFYGVCPECREKTDARGD</sequence>
<dbReference type="EMBL" id="FQVB01000033">
    <property type="protein sequence ID" value="SHF95928.1"/>
    <property type="molecule type" value="Genomic_DNA"/>
</dbReference>
<evidence type="ECO:0000313" key="10">
    <source>
        <dbReference type="Proteomes" id="UP000184076"/>
    </source>
</evidence>
<dbReference type="GO" id="GO:1900376">
    <property type="term" value="P:regulation of secondary metabolite biosynthetic process"/>
    <property type="evidence" value="ECO:0007669"/>
    <property type="project" value="TreeGrafter"/>
</dbReference>
<reference evidence="10" key="1">
    <citation type="submission" date="2016-11" db="EMBL/GenBank/DDBJ databases">
        <authorList>
            <person name="Varghese N."/>
            <person name="Submissions S."/>
        </authorList>
    </citation>
    <scope>NUCLEOTIDE SEQUENCE [LARGE SCALE GENOMIC DNA]</scope>
    <source>
        <strain evidence="10">DSM 9756</strain>
    </source>
</reference>
<dbReference type="GO" id="GO:0008270">
    <property type="term" value="F:zinc ion binding"/>
    <property type="evidence" value="ECO:0007669"/>
    <property type="project" value="TreeGrafter"/>
</dbReference>
<dbReference type="GO" id="GO:0000976">
    <property type="term" value="F:transcription cis-regulatory region binding"/>
    <property type="evidence" value="ECO:0007669"/>
    <property type="project" value="TreeGrafter"/>
</dbReference>
<evidence type="ECO:0000256" key="2">
    <source>
        <dbReference type="ARBA" id="ARBA00022491"/>
    </source>
</evidence>
<gene>
    <name evidence="9" type="ORF">SAMN02745206_03000</name>
</gene>
<evidence type="ECO:0000256" key="6">
    <source>
        <dbReference type="ARBA" id="ARBA00023163"/>
    </source>
</evidence>
<dbReference type="Gene3D" id="1.10.10.10">
    <property type="entry name" value="Winged helix-like DNA-binding domain superfamily/Winged helix DNA-binding domain"/>
    <property type="match status" value="1"/>
</dbReference>
<evidence type="ECO:0000256" key="8">
    <source>
        <dbReference type="PIRSR" id="PIRSR602481-2"/>
    </source>
</evidence>
<accession>A0A1M5FWQ1</accession>
<comment type="cofactor">
    <cofactor evidence="8">
        <name>Mn(2+)</name>
        <dbReference type="ChEBI" id="CHEBI:29035"/>
    </cofactor>
    <cofactor evidence="8">
        <name>Fe(2+)</name>
        <dbReference type="ChEBI" id="CHEBI:29033"/>
    </cofactor>
    <text evidence="8">Binds 1 Mn(2+) or Fe(2+) ion per subunit.</text>
</comment>
<keyword evidence="10" id="KW-1185">Reference proteome</keyword>
<keyword evidence="2" id="KW-0678">Repressor</keyword>
<dbReference type="InterPro" id="IPR002481">
    <property type="entry name" value="FUR"/>
</dbReference>